<feature type="transmembrane region" description="Helical" evidence="6">
    <location>
        <begin position="50"/>
        <end position="68"/>
    </location>
</feature>
<dbReference type="PANTHER" id="PTHR42718">
    <property type="entry name" value="MAJOR FACILITATOR SUPERFAMILY MULTIDRUG TRANSPORTER MFSC"/>
    <property type="match status" value="1"/>
</dbReference>
<feature type="transmembrane region" description="Helical" evidence="6">
    <location>
        <begin position="401"/>
        <end position="419"/>
    </location>
</feature>
<keyword evidence="9" id="KW-1185">Reference proteome</keyword>
<dbReference type="AlphaFoldDB" id="A0A3A1WMW8"/>
<feature type="transmembrane region" description="Helical" evidence="6">
    <location>
        <begin position="226"/>
        <end position="244"/>
    </location>
</feature>
<dbReference type="Gene3D" id="1.20.1250.20">
    <property type="entry name" value="MFS general substrate transporter like domains"/>
    <property type="match status" value="1"/>
</dbReference>
<organism evidence="8 9">
    <name type="scientific">Aureimonas flava</name>
    <dbReference type="NCBI Taxonomy" id="2320271"/>
    <lineage>
        <taxon>Bacteria</taxon>
        <taxon>Pseudomonadati</taxon>
        <taxon>Pseudomonadota</taxon>
        <taxon>Alphaproteobacteria</taxon>
        <taxon>Hyphomicrobiales</taxon>
        <taxon>Aurantimonadaceae</taxon>
        <taxon>Aureimonas</taxon>
    </lineage>
</organism>
<dbReference type="CDD" id="cd17321">
    <property type="entry name" value="MFS_MMR_MDR_like"/>
    <property type="match status" value="1"/>
</dbReference>
<name>A0A3A1WMW8_9HYPH</name>
<accession>A0A3A1WMW8</accession>
<evidence type="ECO:0000256" key="1">
    <source>
        <dbReference type="ARBA" id="ARBA00004141"/>
    </source>
</evidence>
<feature type="transmembrane region" description="Helical" evidence="6">
    <location>
        <begin position="168"/>
        <end position="188"/>
    </location>
</feature>
<dbReference type="OrthoDB" id="2414439at2"/>
<protein>
    <submittedName>
        <fullName evidence="8">MFS transporter</fullName>
    </submittedName>
</protein>
<dbReference type="Gene3D" id="1.20.1720.10">
    <property type="entry name" value="Multidrug resistance protein D"/>
    <property type="match status" value="1"/>
</dbReference>
<keyword evidence="4 6" id="KW-1133">Transmembrane helix</keyword>
<keyword evidence="5 6" id="KW-0472">Membrane</keyword>
<comment type="subcellular location">
    <subcellularLocation>
        <location evidence="1">Membrane</location>
        <topology evidence="1">Multi-pass membrane protein</topology>
    </subcellularLocation>
</comment>
<feature type="transmembrane region" description="Helical" evidence="6">
    <location>
        <begin position="12"/>
        <end position="30"/>
    </location>
</feature>
<proteinExistence type="predicted"/>
<evidence type="ECO:0000256" key="6">
    <source>
        <dbReference type="SAM" id="Phobius"/>
    </source>
</evidence>
<comment type="caution">
    <text evidence="8">The sequence shown here is derived from an EMBL/GenBank/DDBJ whole genome shotgun (WGS) entry which is preliminary data.</text>
</comment>
<feature type="transmembrane region" description="Helical" evidence="6">
    <location>
        <begin position="358"/>
        <end position="380"/>
    </location>
</feature>
<dbReference type="PANTHER" id="PTHR42718:SF9">
    <property type="entry name" value="MAJOR FACILITATOR SUPERFAMILY MULTIDRUG TRANSPORTER MFSC"/>
    <property type="match status" value="1"/>
</dbReference>
<feature type="transmembrane region" description="Helical" evidence="6">
    <location>
        <begin position="425"/>
        <end position="443"/>
    </location>
</feature>
<feature type="transmembrane region" description="Helical" evidence="6">
    <location>
        <begin position="105"/>
        <end position="130"/>
    </location>
</feature>
<dbReference type="GO" id="GO:0016020">
    <property type="term" value="C:membrane"/>
    <property type="evidence" value="ECO:0007669"/>
    <property type="project" value="UniProtKB-SubCell"/>
</dbReference>
<dbReference type="PROSITE" id="PS50850">
    <property type="entry name" value="MFS"/>
    <property type="match status" value="1"/>
</dbReference>
<keyword evidence="2" id="KW-0813">Transport</keyword>
<evidence type="ECO:0000256" key="2">
    <source>
        <dbReference type="ARBA" id="ARBA00022448"/>
    </source>
</evidence>
<dbReference type="EMBL" id="QYRN01000001">
    <property type="protein sequence ID" value="RIY03238.1"/>
    <property type="molecule type" value="Genomic_DNA"/>
</dbReference>
<dbReference type="SUPFAM" id="SSF103473">
    <property type="entry name" value="MFS general substrate transporter"/>
    <property type="match status" value="1"/>
</dbReference>
<feature type="transmembrane region" description="Helical" evidence="6">
    <location>
        <begin position="142"/>
        <end position="162"/>
    </location>
</feature>
<evidence type="ECO:0000256" key="4">
    <source>
        <dbReference type="ARBA" id="ARBA00022989"/>
    </source>
</evidence>
<feature type="transmembrane region" description="Helical" evidence="6">
    <location>
        <begin position="331"/>
        <end position="352"/>
    </location>
</feature>
<feature type="transmembrane region" description="Helical" evidence="6">
    <location>
        <begin position="264"/>
        <end position="290"/>
    </location>
</feature>
<keyword evidence="3 6" id="KW-0812">Transmembrane</keyword>
<reference evidence="9" key="1">
    <citation type="submission" date="2018-09" db="EMBL/GenBank/DDBJ databases">
        <authorList>
            <person name="Tuo L."/>
        </authorList>
    </citation>
    <scope>NUCLEOTIDE SEQUENCE [LARGE SCALE GENOMIC DNA]</scope>
    <source>
        <strain evidence="9">M2BS4Y-1</strain>
    </source>
</reference>
<evidence type="ECO:0000313" key="9">
    <source>
        <dbReference type="Proteomes" id="UP000265750"/>
    </source>
</evidence>
<evidence type="ECO:0000313" key="8">
    <source>
        <dbReference type="EMBL" id="RIY03238.1"/>
    </source>
</evidence>
<sequence length="467" mass="47913">MHQDGLPPLRRRLAFATIAMTLFVAVLDGTVANVALPPITRDLGVSPVEAIWVVNGYQLAVTVLLLPLARLGEILGYRRVYLAGLGVFTLASLACALSPSLDVLIAARVIQGMGAAGIMSVNIALIRFIFPAARLGRAVGRVAIVVGVSSAAGPSLAGAILSVTSWQALFLINVPVGVLALLAGSRTLPDTPRSTRPFHLTSALLSAATFGMVISGVNGIGHSEGLPASLGLLVGGLAIGVVFVRMQLRMDEPILPVDLLRRPIFALSAATSVCSFGAQGIAFVSLPFLLHDELGRSAAETGLLLTPWPIATAIAAAISGRLADRFDPARLSALGLVLFSAGLVALVFLPAGAGDLDLVWRLALAGFGFGLFQTPNNKILITSAPRERSGGASGIQSTARLVGQSLGVALVAVILGLVAAEPLRAALALAAVLAAAGVVPSLLRRYEARPAAPMDEAARAEEMASGG</sequence>
<feature type="transmembrane region" description="Helical" evidence="6">
    <location>
        <begin position="80"/>
        <end position="99"/>
    </location>
</feature>
<evidence type="ECO:0000259" key="7">
    <source>
        <dbReference type="PROSITE" id="PS50850"/>
    </source>
</evidence>
<dbReference type="PRINTS" id="PR01036">
    <property type="entry name" value="TCRTETB"/>
</dbReference>
<dbReference type="GO" id="GO:0022857">
    <property type="term" value="F:transmembrane transporter activity"/>
    <property type="evidence" value="ECO:0007669"/>
    <property type="project" value="InterPro"/>
</dbReference>
<feature type="transmembrane region" description="Helical" evidence="6">
    <location>
        <begin position="302"/>
        <end position="319"/>
    </location>
</feature>
<evidence type="ECO:0000256" key="3">
    <source>
        <dbReference type="ARBA" id="ARBA00022692"/>
    </source>
</evidence>
<dbReference type="InterPro" id="IPR011701">
    <property type="entry name" value="MFS"/>
</dbReference>
<dbReference type="Proteomes" id="UP000265750">
    <property type="component" value="Unassembled WGS sequence"/>
</dbReference>
<dbReference type="InterPro" id="IPR020846">
    <property type="entry name" value="MFS_dom"/>
</dbReference>
<evidence type="ECO:0000256" key="5">
    <source>
        <dbReference type="ARBA" id="ARBA00023136"/>
    </source>
</evidence>
<feature type="domain" description="Major facilitator superfamily (MFS) profile" evidence="7">
    <location>
        <begin position="14"/>
        <end position="449"/>
    </location>
</feature>
<dbReference type="InterPro" id="IPR036259">
    <property type="entry name" value="MFS_trans_sf"/>
</dbReference>
<gene>
    <name evidence="8" type="ORF">D3218_00215</name>
</gene>
<feature type="transmembrane region" description="Helical" evidence="6">
    <location>
        <begin position="200"/>
        <end position="220"/>
    </location>
</feature>
<dbReference type="Pfam" id="PF07690">
    <property type="entry name" value="MFS_1"/>
    <property type="match status" value="2"/>
</dbReference>